<name>A0A7W7DU63_9ACTN</name>
<dbReference type="Proteomes" id="UP000565089">
    <property type="component" value="Unassembled WGS sequence"/>
</dbReference>
<comment type="caution">
    <text evidence="1">The sequence shown here is derived from an EMBL/GenBank/DDBJ whole genome shotgun (WGS) entry which is preliminary data.</text>
</comment>
<dbReference type="GeneID" id="95799802"/>
<proteinExistence type="predicted"/>
<evidence type="ECO:0000313" key="2">
    <source>
        <dbReference type="Proteomes" id="UP000565089"/>
    </source>
</evidence>
<reference evidence="1 2" key="1">
    <citation type="submission" date="2020-08" db="EMBL/GenBank/DDBJ databases">
        <title>Sequencing the genomes of 1000 actinobacteria strains.</title>
        <authorList>
            <person name="Klenk H.-P."/>
        </authorList>
    </citation>
    <scope>NUCLEOTIDE SEQUENCE [LARGE SCALE GENOMIC DNA]</scope>
    <source>
        <strain evidence="1 2">DSM 40483</strain>
    </source>
</reference>
<dbReference type="EMBL" id="JACHMS010000001">
    <property type="protein sequence ID" value="MBB4717021.1"/>
    <property type="molecule type" value="Genomic_DNA"/>
</dbReference>
<accession>A0A7W7DU63</accession>
<dbReference type="AlphaFoldDB" id="A0A7W7DU63"/>
<keyword evidence="2" id="KW-1185">Reference proteome</keyword>
<sequence>MGTAPAPQRRAVLTGGLDAGAALLTACSSKDTAGTGRAVAGTP</sequence>
<dbReference type="RefSeq" id="WP_281402954.1">
    <property type="nucleotide sequence ID" value="NZ_JACHMS010000001.1"/>
</dbReference>
<gene>
    <name evidence="1" type="ORF">BJ965_006903</name>
</gene>
<protein>
    <submittedName>
        <fullName evidence="1">Uncharacterized protein</fullName>
    </submittedName>
</protein>
<evidence type="ECO:0000313" key="1">
    <source>
        <dbReference type="EMBL" id="MBB4717021.1"/>
    </source>
</evidence>
<organism evidence="1 2">
    <name type="scientific">Streptomyces luteogriseus</name>
    <dbReference type="NCBI Taxonomy" id="68233"/>
    <lineage>
        <taxon>Bacteria</taxon>
        <taxon>Bacillati</taxon>
        <taxon>Actinomycetota</taxon>
        <taxon>Actinomycetes</taxon>
        <taxon>Kitasatosporales</taxon>
        <taxon>Streptomycetaceae</taxon>
        <taxon>Streptomyces</taxon>
    </lineage>
</organism>